<dbReference type="HOGENOM" id="CLU_023845_0_4_4"/>
<proteinExistence type="predicted"/>
<evidence type="ECO:0000259" key="1">
    <source>
        <dbReference type="Pfam" id="PF13632"/>
    </source>
</evidence>
<dbReference type="SUPFAM" id="SSF53448">
    <property type="entry name" value="Nucleotide-diphospho-sugar transferases"/>
    <property type="match status" value="1"/>
</dbReference>
<accession>D6CR72</accession>
<name>D6CR72_THIA3</name>
<dbReference type="eggNOG" id="COG1216">
    <property type="taxonomic scope" value="Bacteria"/>
</dbReference>
<reference key="1">
    <citation type="submission" date="2009-07" db="EMBL/GenBank/DDBJ databases">
        <authorList>
            <person name="Genoscope - CEA"/>
        </authorList>
    </citation>
    <scope>NUCLEOTIDE SEQUENCE</scope>
    <source>
        <strain>3As</strain>
    </source>
</reference>
<dbReference type="InterPro" id="IPR029044">
    <property type="entry name" value="Nucleotide-diphossugar_trans"/>
</dbReference>
<dbReference type="Gene3D" id="3.90.550.10">
    <property type="entry name" value="Spore Coat Polysaccharide Biosynthesis Protein SpsA, Chain A"/>
    <property type="match status" value="1"/>
</dbReference>
<reference evidence="3" key="2">
    <citation type="journal article" date="2010" name="PLoS Genet.">
        <title>Structure, function, and evolution of the Thiomonas spp. genome.</title>
        <authorList>
            <person name="Arsene-Ploetze F."/>
            <person name="Koechler S."/>
            <person name="Marchal M."/>
            <person name="Coppee J.Y."/>
            <person name="Chandler M."/>
            <person name="Bonnefoy V."/>
            <person name="Brochier-Armanet C."/>
            <person name="Barakat M."/>
            <person name="Barbe V."/>
            <person name="Battaglia-Brunet F."/>
            <person name="Bruneel O."/>
            <person name="Bryan C.G."/>
            <person name="Cleiss-Arnold J."/>
            <person name="Cruveiller S."/>
            <person name="Erhardt M."/>
            <person name="Heinrich-Salmeron A."/>
            <person name="Hommais F."/>
            <person name="Joulian C."/>
            <person name="Krin E."/>
            <person name="Lieutaud A."/>
            <person name="Lievremont D."/>
            <person name="Michel C."/>
            <person name="Muller D."/>
            <person name="Ortet P."/>
            <person name="Proux C."/>
            <person name="Siguier P."/>
            <person name="Roche D."/>
            <person name="Rouy Z."/>
            <person name="Salvignol G."/>
            <person name="Slyemi D."/>
            <person name="Talla E."/>
            <person name="Weiss S."/>
            <person name="Weissenbach J."/>
            <person name="Medigue C."/>
            <person name="Bertin P.N."/>
        </authorList>
    </citation>
    <scope>NUCLEOTIDE SEQUENCE [LARGE SCALE GENOMIC DNA]</scope>
    <source>
        <strain evidence="3">DSM 22701 / CIP 110005 / 3As</strain>
    </source>
</reference>
<sequence length="249" mass="28335">MTVSVVSHGQERMVQGLLWDLATVDSRGFSSVERVVVTHNLAPSRWSCPDTLASRCRSIENAHQKGFGANHNAAFSQCATIWFAVLNPDIRVSSDVFSRLIAQASADDAVLAPALLDPDTGEAAPNRGLLTPWEVLRRRLPGWKPAGAPAWLPGAFLLIRAEAFRQIGGFDERYFLYAEDFDLCARLRLAGWKLRYVPEVQVSHAAQRASHVRWRYLRWHLQSLWRLWSSRAFWRYRALLRDEARRARA</sequence>
<protein>
    <submittedName>
        <fullName evidence="2">Glycosyltransferase</fullName>
    </submittedName>
</protein>
<dbReference type="AlphaFoldDB" id="D6CR72"/>
<dbReference type="InterPro" id="IPR001173">
    <property type="entry name" value="Glyco_trans_2-like"/>
</dbReference>
<dbReference type="Pfam" id="PF13632">
    <property type="entry name" value="Glyco_trans_2_3"/>
    <property type="match status" value="1"/>
</dbReference>
<dbReference type="PANTHER" id="PTHR43179:SF10">
    <property type="entry name" value="GLYCOSYL TRANSFERASE"/>
    <property type="match status" value="1"/>
</dbReference>
<feature type="domain" description="Glycosyltransferase 2-like" evidence="1">
    <location>
        <begin position="146"/>
        <end position="234"/>
    </location>
</feature>
<evidence type="ECO:0000313" key="2">
    <source>
        <dbReference type="EMBL" id="CAZ87113.1"/>
    </source>
</evidence>
<dbReference type="PANTHER" id="PTHR43179">
    <property type="entry name" value="RHAMNOSYLTRANSFERASE WBBL"/>
    <property type="match status" value="1"/>
</dbReference>
<dbReference type="CAZy" id="GT2">
    <property type="family name" value="Glycosyltransferase Family 2"/>
</dbReference>
<dbReference type="Proteomes" id="UP000002372">
    <property type="component" value="Chromosome"/>
</dbReference>
<dbReference type="EMBL" id="FP475956">
    <property type="protein sequence ID" value="CAZ87113.1"/>
    <property type="molecule type" value="Genomic_DNA"/>
</dbReference>
<evidence type="ECO:0000313" key="3">
    <source>
        <dbReference type="Proteomes" id="UP000002372"/>
    </source>
</evidence>
<organism evidence="2 3">
    <name type="scientific">Thiomonas arsenitoxydans (strain DSM 22701 / CIP 110005 / 3As)</name>
    <dbReference type="NCBI Taxonomy" id="426114"/>
    <lineage>
        <taxon>Bacteria</taxon>
        <taxon>Pseudomonadati</taxon>
        <taxon>Pseudomonadota</taxon>
        <taxon>Betaproteobacteria</taxon>
        <taxon>Burkholderiales</taxon>
        <taxon>Thiomonas</taxon>
    </lineage>
</organism>
<dbReference type="KEGG" id="thi:THI_0363"/>
<gene>
    <name evidence="2" type="ordered locus">THI_0363</name>
</gene>